<gene>
    <name evidence="2" type="primary">66</name>
    <name evidence="2" type="ORF">SEA_FABIAN_66</name>
</gene>
<organism evidence="2 3">
    <name type="scientific">Streptomyces phage Fabian</name>
    <dbReference type="NCBI Taxonomy" id="2652424"/>
    <lineage>
        <taxon>Viruses</taxon>
        <taxon>Duplodnaviria</taxon>
        <taxon>Heunggongvirae</taxon>
        <taxon>Uroviricota</taxon>
        <taxon>Caudoviricetes</taxon>
        <taxon>Beephvirinae</taxon>
        <taxon>Flowerpowervirus</taxon>
        <taxon>Flowerpowervirus flowerpower</taxon>
    </lineage>
</organism>
<keyword evidence="1" id="KW-0472">Membrane</keyword>
<sequence length="40" mass="4275">MIGKDDWKDIFGGLLDGLTAGLLFAGGALVGFVLSLPFWY</sequence>
<accession>A0A5P8D6W6</accession>
<evidence type="ECO:0000313" key="2">
    <source>
        <dbReference type="EMBL" id="QFP94767.1"/>
    </source>
</evidence>
<keyword evidence="1" id="KW-0812">Transmembrane</keyword>
<proteinExistence type="predicted"/>
<evidence type="ECO:0000256" key="1">
    <source>
        <dbReference type="SAM" id="Phobius"/>
    </source>
</evidence>
<name>A0A5P8D6W6_9CAUD</name>
<evidence type="ECO:0000313" key="3">
    <source>
        <dbReference type="Proteomes" id="UP000327127"/>
    </source>
</evidence>
<feature type="transmembrane region" description="Helical" evidence="1">
    <location>
        <begin position="20"/>
        <end position="39"/>
    </location>
</feature>
<dbReference type="EMBL" id="MN284894">
    <property type="protein sequence ID" value="QFP94767.1"/>
    <property type="molecule type" value="Genomic_DNA"/>
</dbReference>
<dbReference type="Proteomes" id="UP000327127">
    <property type="component" value="Segment"/>
</dbReference>
<protein>
    <submittedName>
        <fullName evidence="2">Uncharacterized protein</fullName>
    </submittedName>
</protein>
<reference evidence="2 3" key="1">
    <citation type="submission" date="2019-08" db="EMBL/GenBank/DDBJ databases">
        <authorList>
            <person name="Affambi K."/>
            <person name="Bustamante E.A."/>
            <person name="Evans C."/>
            <person name="Mendpara S.B."/>
            <person name="Nengel A.M."/>
            <person name="Rozario P.R."/>
            <person name="Snider M."/>
            <person name="Tchounkeu N.-D."/>
            <person name="Vyas K."/>
            <person name="Erill I."/>
            <person name="Caruso S.M."/>
            <person name="Garlena R.A."/>
            <person name="Russell D.A."/>
            <person name="Pope W.H."/>
            <person name="Jacobs-Sera D."/>
            <person name="Hatfull G.F."/>
        </authorList>
    </citation>
    <scope>NUCLEOTIDE SEQUENCE [LARGE SCALE GENOMIC DNA]</scope>
</reference>
<keyword evidence="1" id="KW-1133">Transmembrane helix</keyword>